<proteinExistence type="inferred from homology"/>
<evidence type="ECO:0000256" key="7">
    <source>
        <dbReference type="SAM" id="Phobius"/>
    </source>
</evidence>
<evidence type="ECO:0000256" key="2">
    <source>
        <dbReference type="ARBA" id="ARBA00007015"/>
    </source>
</evidence>
<evidence type="ECO:0000256" key="5">
    <source>
        <dbReference type="ARBA" id="ARBA00022989"/>
    </source>
</evidence>
<comment type="subcellular location">
    <subcellularLocation>
        <location evidence="1">Membrane</location>
        <topology evidence="1">Multi-pass membrane protein</topology>
    </subcellularLocation>
</comment>
<feature type="transmembrane region" description="Helical" evidence="7">
    <location>
        <begin position="42"/>
        <end position="59"/>
    </location>
</feature>
<protein>
    <submittedName>
        <fullName evidence="8">Putative membrane protein</fullName>
    </submittedName>
</protein>
<dbReference type="InterPro" id="IPR036259">
    <property type="entry name" value="MFS_trans_sf"/>
</dbReference>
<feature type="transmembrane region" description="Helical" evidence="7">
    <location>
        <begin position="300"/>
        <end position="318"/>
    </location>
</feature>
<dbReference type="AlphaFoldDB" id="U2MB05"/>
<comment type="similarity">
    <text evidence="2">Belongs to the major facilitator superfamily. Folate-biopterin transporter (TC 2.A.71) family.</text>
</comment>
<dbReference type="EMBL" id="AWET01000045">
    <property type="protein sequence ID" value="ERJ98884.1"/>
    <property type="molecule type" value="Genomic_DNA"/>
</dbReference>
<dbReference type="GO" id="GO:0016020">
    <property type="term" value="C:membrane"/>
    <property type="evidence" value="ECO:0007669"/>
    <property type="project" value="UniProtKB-SubCell"/>
</dbReference>
<evidence type="ECO:0000313" key="9">
    <source>
        <dbReference type="Proteomes" id="UP000016600"/>
    </source>
</evidence>
<feature type="transmembrane region" description="Helical" evidence="7">
    <location>
        <begin position="324"/>
        <end position="350"/>
    </location>
</feature>
<comment type="caution">
    <text evidence="8">The sequence shown here is derived from an EMBL/GenBank/DDBJ whole genome shotgun (WGS) entry which is preliminary data.</text>
</comment>
<feature type="transmembrane region" description="Helical" evidence="7">
    <location>
        <begin position="232"/>
        <end position="254"/>
    </location>
</feature>
<dbReference type="InterPro" id="IPR039309">
    <property type="entry name" value="BT1"/>
</dbReference>
<dbReference type="Pfam" id="PF03092">
    <property type="entry name" value="BT1"/>
    <property type="match status" value="1"/>
</dbReference>
<feature type="transmembrane region" description="Helical" evidence="7">
    <location>
        <begin position="97"/>
        <end position="118"/>
    </location>
</feature>
<feature type="transmembrane region" description="Helical" evidence="7">
    <location>
        <begin position="362"/>
        <end position="381"/>
    </location>
</feature>
<feature type="transmembrane region" description="Helical" evidence="7">
    <location>
        <begin position="393"/>
        <end position="412"/>
    </location>
</feature>
<dbReference type="SUPFAM" id="SSF103473">
    <property type="entry name" value="MFS general substrate transporter"/>
    <property type="match status" value="1"/>
</dbReference>
<feature type="transmembrane region" description="Helical" evidence="7">
    <location>
        <begin position="139"/>
        <end position="158"/>
    </location>
</feature>
<accession>U2MB05</accession>
<evidence type="ECO:0000256" key="4">
    <source>
        <dbReference type="ARBA" id="ARBA00022692"/>
    </source>
</evidence>
<feature type="transmembrane region" description="Helical" evidence="7">
    <location>
        <begin position="7"/>
        <end position="30"/>
    </location>
</feature>
<dbReference type="InterPro" id="IPR004752">
    <property type="entry name" value="AmpG_permease/AT-1"/>
</dbReference>
<dbReference type="PANTHER" id="PTHR12778:SF10">
    <property type="entry name" value="MAJOR FACILITATOR SUPERFAMILY DOMAIN-CONTAINING PROTEIN 3"/>
    <property type="match status" value="1"/>
</dbReference>
<name>U2MB05_9BACT</name>
<keyword evidence="6 7" id="KW-0472">Membrane</keyword>
<gene>
    <name evidence="8" type="ORF">HMPREF1218_0675</name>
</gene>
<keyword evidence="4 7" id="KW-0812">Transmembrane</keyword>
<reference evidence="8 9" key="1">
    <citation type="submission" date="2013-08" db="EMBL/GenBank/DDBJ databases">
        <authorList>
            <person name="Durkin A.S."/>
            <person name="Haft D.R."/>
            <person name="McCorrison J."/>
            <person name="Torralba M."/>
            <person name="Gillis M."/>
            <person name="Haft D.H."/>
            <person name="Methe B."/>
            <person name="Sutton G."/>
            <person name="Nelson K.E."/>
        </authorList>
    </citation>
    <scope>NUCLEOTIDE SEQUENCE [LARGE SCALE GENOMIC DNA]</scope>
    <source>
        <strain evidence="8 9">F0068</strain>
    </source>
</reference>
<dbReference type="PANTHER" id="PTHR12778">
    <property type="entry name" value="SOLUTE CARRIER FAMILY 33 ACETYL-COA TRANSPORTER -RELATED"/>
    <property type="match status" value="1"/>
</dbReference>
<sequence length="432" mass="48762">MKRNNPWTWVPSLFFSEGLAFVGITMLSLILYKQLGLNNAEITFYTGWLYLPWVIRPLWRPFLDLFRTRRWWLLSAELLIGAAFGGVALAIPTSVWLQGTLVAFWLAAFALAVHYSVAHDVYEAELVHERRRWFRKVQSIACYLGMIFGQGILVMIAGNVQVIQRGSISYSWSLVCYAVTGIFILLWLWNGLLLPRGETGHLHRRFNLRRVWNETVIVVRDFLEQPQIVPSVLFLLFFIMPEGLLSKVSSLFLIDAVRKGGLGLSPQEYGLVQGSVGIAGLLIGFIGGVNIISKDGLQRWIWPITLAAMLPHALYLYLSEVQPAGLLVTGFCVLVEQIGFGLGLAAYLFYIGYICRTGFRTFYHTMSIAFMAVSMMISGLFSGTLQEQVGYNSFFLIVVMLSILPLIAVALIRIDPDFGKRMTGKSRRIKIR</sequence>
<organism evidence="8 9">
    <name type="scientific">Hoylesella pleuritidis F0068</name>
    <dbReference type="NCBI Taxonomy" id="1081904"/>
    <lineage>
        <taxon>Bacteria</taxon>
        <taxon>Pseudomonadati</taxon>
        <taxon>Bacteroidota</taxon>
        <taxon>Bacteroidia</taxon>
        <taxon>Bacteroidales</taxon>
        <taxon>Prevotellaceae</taxon>
        <taxon>Hoylesella</taxon>
    </lineage>
</organism>
<evidence type="ECO:0000256" key="1">
    <source>
        <dbReference type="ARBA" id="ARBA00004141"/>
    </source>
</evidence>
<evidence type="ECO:0000256" key="3">
    <source>
        <dbReference type="ARBA" id="ARBA00022448"/>
    </source>
</evidence>
<dbReference type="Proteomes" id="UP000016600">
    <property type="component" value="Unassembled WGS sequence"/>
</dbReference>
<dbReference type="PATRIC" id="fig|1081904.3.peg.2106"/>
<evidence type="ECO:0000313" key="8">
    <source>
        <dbReference type="EMBL" id="ERJ98884.1"/>
    </source>
</evidence>
<feature type="transmembrane region" description="Helical" evidence="7">
    <location>
        <begin position="274"/>
        <end position="293"/>
    </location>
</feature>
<keyword evidence="5 7" id="KW-1133">Transmembrane helix</keyword>
<dbReference type="RefSeq" id="WP_021584747.1">
    <property type="nucleotide sequence ID" value="NZ_AWET01000045.1"/>
</dbReference>
<keyword evidence="3" id="KW-0813">Transport</keyword>
<dbReference type="Gene3D" id="1.20.1250.20">
    <property type="entry name" value="MFS general substrate transporter like domains"/>
    <property type="match status" value="1"/>
</dbReference>
<feature type="transmembrane region" description="Helical" evidence="7">
    <location>
        <begin position="71"/>
        <end position="91"/>
    </location>
</feature>
<evidence type="ECO:0000256" key="6">
    <source>
        <dbReference type="ARBA" id="ARBA00023136"/>
    </source>
</evidence>
<feature type="transmembrane region" description="Helical" evidence="7">
    <location>
        <begin position="170"/>
        <end position="189"/>
    </location>
</feature>
<keyword evidence="9" id="KW-1185">Reference proteome</keyword>